<sequence>MASESSSFHLLDERIQRFIWAEGWEELRDAQEKAIPLVLRAEQDVIIAAATAAGKTEAAFFPALTHLLAADGEGLIVYVSPLKALINDQFGRLERLCEQLEIPVWPWHGDVSANVKTRFLAKRHGVLLITPESLEALLCNRGSSVGTVFERVTFFVVDELHAFIGSERGKQLQSLMHRIERTLERKVPRIGLSATLGDMRLAGQFLRPGGEPAQVNSAAAGTELKVLVKGYEEPLVVKSEGDDASEEDVEPITPGQVAAHLFKALRGTNNLVFPNSRRQVEQYTHLLTRMCESERVPNEFWPHHGSLSKEIRAETEAALKQKELPATALCTNTLELGIDIGAVKSVAQIGPPPSVASLRQRLGRSGRRKGEPAILRGYCIEDALGPRASLRDKLRLDTVQTAAMISLLVNKWFEPPRVQGVHLSTLVQQLLSAIAQRGGVMAGEAYGLLCGPAAPFTGLSTQEFVDLLRHLGHKELLTQDSSGALLHGRVGEKFVNHYSFYAAFASEEEFRVVAGGKTLGSLPVDQMLLPGQRILFAGRTWHVDEVDEQQKAIYVTRAPGGAPPMFSGGVGRTHTKVRQRMRELLEETSSPAFLDAVAQRFLTQARAAYSNLRLASEFALDQGKELMLMTWLGDAANEAVACLLISRGFVAFPSGPGVEVVKGERSTQGILDALADIAAADTPPLDVLLADVKNLAREKWDWALPDALLRKAYASLYLDLDEGLAWVRQVTGGRQS</sequence>
<proteinExistence type="predicted"/>
<dbReference type="Pfam" id="PF00271">
    <property type="entry name" value="Helicase_C"/>
    <property type="match status" value="1"/>
</dbReference>
<reference evidence="5 6" key="1">
    <citation type="submission" date="2018-09" db="EMBL/GenBank/DDBJ databases">
        <title>Genome comparison of Alicycliphilus sp. BQ1, a polyurethanolytic bacterium, with its closest phylogenetic relatives Alicycliphilus denitrificans BC and K601, unable to attack polyurethane.</title>
        <authorList>
            <person name="Loza-Tavera H."/>
            <person name="Lozano L."/>
            <person name="Cevallos M."/>
            <person name="Maya-Lucas O."/>
            <person name="Garcia-Mena J."/>
            <person name="Hernandez J."/>
        </authorList>
    </citation>
    <scope>NUCLEOTIDE SEQUENCE [LARGE SCALE GENOMIC DNA]</scope>
    <source>
        <strain evidence="5 6">BQ1</strain>
    </source>
</reference>
<evidence type="ECO:0000259" key="4">
    <source>
        <dbReference type="PROSITE" id="PS51194"/>
    </source>
</evidence>
<dbReference type="PANTHER" id="PTHR47962:SF5">
    <property type="entry name" value="ATP-DEPENDENT HELICASE LHR-RELATED"/>
    <property type="match status" value="1"/>
</dbReference>
<dbReference type="AlphaFoldDB" id="A0A3R7IRF9"/>
<keyword evidence="5" id="KW-0347">Helicase</keyword>
<dbReference type="PANTHER" id="PTHR47962">
    <property type="entry name" value="ATP-DEPENDENT HELICASE LHR-RELATED-RELATED"/>
    <property type="match status" value="1"/>
</dbReference>
<dbReference type="SUPFAM" id="SSF52540">
    <property type="entry name" value="P-loop containing nucleoside triphosphate hydrolases"/>
    <property type="match status" value="1"/>
</dbReference>
<evidence type="ECO:0000313" key="5">
    <source>
        <dbReference type="EMBL" id="RKJ94549.1"/>
    </source>
</evidence>
<dbReference type="CDD" id="cd18796">
    <property type="entry name" value="SF2_C_LHR"/>
    <property type="match status" value="1"/>
</dbReference>
<dbReference type="GO" id="GO:0016887">
    <property type="term" value="F:ATP hydrolysis activity"/>
    <property type="evidence" value="ECO:0007669"/>
    <property type="project" value="TreeGrafter"/>
</dbReference>
<gene>
    <name evidence="5" type="ORF">CE154_019740</name>
</gene>
<dbReference type="InterPro" id="IPR011545">
    <property type="entry name" value="DEAD/DEAH_box_helicase_dom"/>
</dbReference>
<evidence type="ECO:0000313" key="6">
    <source>
        <dbReference type="Proteomes" id="UP000216225"/>
    </source>
</evidence>
<keyword evidence="5" id="KW-0378">Hydrolase</keyword>
<dbReference type="GO" id="GO:0004386">
    <property type="term" value="F:helicase activity"/>
    <property type="evidence" value="ECO:0007669"/>
    <property type="project" value="UniProtKB-KW"/>
</dbReference>
<name>A0A3R7IRF9_9BURK</name>
<evidence type="ECO:0000259" key="3">
    <source>
        <dbReference type="PROSITE" id="PS51192"/>
    </source>
</evidence>
<dbReference type="Gene3D" id="3.40.50.300">
    <property type="entry name" value="P-loop containing nucleotide triphosphate hydrolases"/>
    <property type="match status" value="2"/>
</dbReference>
<dbReference type="PROSITE" id="PS51192">
    <property type="entry name" value="HELICASE_ATP_BIND_1"/>
    <property type="match status" value="1"/>
</dbReference>
<comment type="caution">
    <text evidence="5">The sequence shown here is derived from an EMBL/GenBank/DDBJ whole genome shotgun (WGS) entry which is preliminary data.</text>
</comment>
<dbReference type="RefSeq" id="WP_094437129.1">
    <property type="nucleotide sequence ID" value="NZ_NKDB02000005.1"/>
</dbReference>
<accession>A0A3R7IRF9</accession>
<feature type="domain" description="Helicase ATP-binding" evidence="3">
    <location>
        <begin position="36"/>
        <end position="198"/>
    </location>
</feature>
<dbReference type="InterPro" id="IPR001650">
    <property type="entry name" value="Helicase_C-like"/>
</dbReference>
<evidence type="ECO:0000256" key="1">
    <source>
        <dbReference type="ARBA" id="ARBA00022741"/>
    </source>
</evidence>
<dbReference type="InterPro" id="IPR052511">
    <property type="entry name" value="ATP-dep_Helicase"/>
</dbReference>
<dbReference type="InterPro" id="IPR014001">
    <property type="entry name" value="Helicase_ATP-bd"/>
</dbReference>
<dbReference type="EMBL" id="NKDB02000005">
    <property type="protein sequence ID" value="RKJ94549.1"/>
    <property type="molecule type" value="Genomic_DNA"/>
</dbReference>
<dbReference type="InterPro" id="IPR027417">
    <property type="entry name" value="P-loop_NTPase"/>
</dbReference>
<protein>
    <submittedName>
        <fullName evidence="5">DEAD/DEAH box helicase</fullName>
    </submittedName>
</protein>
<dbReference type="SMART" id="SM00487">
    <property type="entry name" value="DEXDc"/>
    <property type="match status" value="1"/>
</dbReference>
<organism evidence="5 6">
    <name type="scientific">Alicycliphilus denitrificans</name>
    <dbReference type="NCBI Taxonomy" id="179636"/>
    <lineage>
        <taxon>Bacteria</taxon>
        <taxon>Pseudomonadati</taxon>
        <taxon>Pseudomonadota</taxon>
        <taxon>Betaproteobacteria</taxon>
        <taxon>Burkholderiales</taxon>
        <taxon>Comamonadaceae</taxon>
        <taxon>Alicycliphilus</taxon>
    </lineage>
</organism>
<dbReference type="Proteomes" id="UP000216225">
    <property type="component" value="Unassembled WGS sequence"/>
</dbReference>
<keyword evidence="2" id="KW-0067">ATP-binding</keyword>
<dbReference type="GO" id="GO:0005524">
    <property type="term" value="F:ATP binding"/>
    <property type="evidence" value="ECO:0007669"/>
    <property type="project" value="UniProtKB-KW"/>
</dbReference>
<dbReference type="GO" id="GO:0003677">
    <property type="term" value="F:DNA binding"/>
    <property type="evidence" value="ECO:0007669"/>
    <property type="project" value="TreeGrafter"/>
</dbReference>
<dbReference type="PROSITE" id="PS51194">
    <property type="entry name" value="HELICASE_CTER"/>
    <property type="match status" value="1"/>
</dbReference>
<dbReference type="SMART" id="SM00490">
    <property type="entry name" value="HELICc"/>
    <property type="match status" value="1"/>
</dbReference>
<feature type="domain" description="Helicase C-terminal" evidence="4">
    <location>
        <begin position="256"/>
        <end position="417"/>
    </location>
</feature>
<dbReference type="Pfam" id="PF00270">
    <property type="entry name" value="DEAD"/>
    <property type="match status" value="1"/>
</dbReference>
<keyword evidence="1" id="KW-0547">Nucleotide-binding</keyword>
<evidence type="ECO:0000256" key="2">
    <source>
        <dbReference type="ARBA" id="ARBA00022840"/>
    </source>
</evidence>